<dbReference type="AlphaFoldDB" id="A0A4D6L354"/>
<organism evidence="1 2">
    <name type="scientific">Vigna unguiculata</name>
    <name type="common">Cowpea</name>
    <dbReference type="NCBI Taxonomy" id="3917"/>
    <lineage>
        <taxon>Eukaryota</taxon>
        <taxon>Viridiplantae</taxon>
        <taxon>Streptophyta</taxon>
        <taxon>Embryophyta</taxon>
        <taxon>Tracheophyta</taxon>
        <taxon>Spermatophyta</taxon>
        <taxon>Magnoliopsida</taxon>
        <taxon>eudicotyledons</taxon>
        <taxon>Gunneridae</taxon>
        <taxon>Pentapetalae</taxon>
        <taxon>rosids</taxon>
        <taxon>fabids</taxon>
        <taxon>Fabales</taxon>
        <taxon>Fabaceae</taxon>
        <taxon>Papilionoideae</taxon>
        <taxon>50 kb inversion clade</taxon>
        <taxon>NPAAA clade</taxon>
        <taxon>indigoferoid/millettioid clade</taxon>
        <taxon>Phaseoleae</taxon>
        <taxon>Vigna</taxon>
    </lineage>
</organism>
<dbReference type="Proteomes" id="UP000501690">
    <property type="component" value="Linkage Group LG2"/>
</dbReference>
<name>A0A4D6L354_VIGUN</name>
<protein>
    <submittedName>
        <fullName evidence="1">Uncharacterized protein</fullName>
    </submittedName>
</protein>
<evidence type="ECO:0000313" key="2">
    <source>
        <dbReference type="Proteomes" id="UP000501690"/>
    </source>
</evidence>
<sequence length="257" mass="28669">MLPKRHQVKLYSKPPGVLNMSSNVARYKNFPDSPIAWQSIPSRPPGGVPLPPGATLPVTLPVRGLSPGGDPPTARRHTSDTHNQYFNNTITPPLYGNTIFISHNSNTTVVHRAHSSTLFPPENINPLSRPNHYWQFGIAWRHIEFAIVSLYCTTRALLGLTFSSRTSPLKASVLLSAPFYKSIARAAVLRGPVSKPRVTPFRWDFRVMLQWSERNSMALVSGCLWWCPICMVCSGVSRGIHHKCEHPLNPTRLYVSG</sequence>
<gene>
    <name evidence="1" type="ORF">DEO72_LG2g3275</name>
</gene>
<evidence type="ECO:0000313" key="1">
    <source>
        <dbReference type="EMBL" id="QCD82933.1"/>
    </source>
</evidence>
<accession>A0A4D6L354</accession>
<reference evidence="1 2" key="1">
    <citation type="submission" date="2019-04" db="EMBL/GenBank/DDBJ databases">
        <title>An improved genome assembly and genetic linkage map for asparagus bean, Vigna unguiculata ssp. sesquipedialis.</title>
        <authorList>
            <person name="Xia Q."/>
            <person name="Zhang R."/>
            <person name="Dong Y."/>
        </authorList>
    </citation>
    <scope>NUCLEOTIDE SEQUENCE [LARGE SCALE GENOMIC DNA]</scope>
    <source>
        <tissue evidence="1">Leaf</tissue>
    </source>
</reference>
<keyword evidence="2" id="KW-1185">Reference proteome</keyword>
<dbReference type="EMBL" id="CP039346">
    <property type="protein sequence ID" value="QCD82933.1"/>
    <property type="molecule type" value="Genomic_DNA"/>
</dbReference>
<proteinExistence type="predicted"/>